<accession>A0A090LBX3</accession>
<dbReference type="Pfam" id="PF10271">
    <property type="entry name" value="Tmp39"/>
    <property type="match status" value="1"/>
</dbReference>
<evidence type="ECO:0000313" key="9">
    <source>
        <dbReference type="EMBL" id="CEF67232.1"/>
    </source>
</evidence>
<feature type="transmembrane region" description="Helical" evidence="7">
    <location>
        <begin position="126"/>
        <end position="147"/>
    </location>
</feature>
<protein>
    <submittedName>
        <fullName evidence="9">Gemin6 family and Uncharacterized protein family TMEM39-containing protein</fullName>
    </submittedName>
</protein>
<dbReference type="InterPro" id="IPR047574">
    <property type="entry name" value="AD"/>
</dbReference>
<feature type="transmembrane region" description="Helical" evidence="7">
    <location>
        <begin position="440"/>
        <end position="461"/>
    </location>
</feature>
<feature type="transmembrane region" description="Helical" evidence="7">
    <location>
        <begin position="84"/>
        <end position="106"/>
    </location>
</feature>
<dbReference type="OMA" id="RIVEWAF"/>
<dbReference type="EMBL" id="LN609529">
    <property type="protein sequence ID" value="CEF67232.1"/>
    <property type="molecule type" value="Genomic_DNA"/>
</dbReference>
<dbReference type="PROSITE" id="PS52001">
    <property type="entry name" value="AD"/>
    <property type="match status" value="1"/>
</dbReference>
<evidence type="ECO:0000256" key="1">
    <source>
        <dbReference type="ARBA" id="ARBA00004141"/>
    </source>
</evidence>
<feature type="compositionally biased region" description="Polar residues" evidence="6">
    <location>
        <begin position="19"/>
        <end position="39"/>
    </location>
</feature>
<feature type="domain" description="AD" evidence="8">
    <location>
        <begin position="604"/>
        <end position="700"/>
    </location>
</feature>
<reference evidence="9" key="1">
    <citation type="submission" date="2014-09" db="EMBL/GenBank/DDBJ databases">
        <authorList>
            <person name="Aslett A.Martin."/>
        </authorList>
    </citation>
    <scope>NUCLEOTIDE SEQUENCE</scope>
    <source>
        <strain evidence="9">ED321 Heterogonic</strain>
    </source>
</reference>
<feature type="transmembrane region" description="Helical" evidence="7">
    <location>
        <begin position="200"/>
        <end position="219"/>
    </location>
</feature>
<comment type="similarity">
    <text evidence="2">Belongs to the TMEM39 family.</text>
</comment>
<dbReference type="WormBase" id="SRAE_2000189600">
    <property type="protein sequence ID" value="SRP08875"/>
    <property type="gene ID" value="WBGene00262103"/>
</dbReference>
<evidence type="ECO:0000313" key="10">
    <source>
        <dbReference type="Proteomes" id="UP000035682"/>
    </source>
</evidence>
<dbReference type="Proteomes" id="UP000035682">
    <property type="component" value="Unplaced"/>
</dbReference>
<evidence type="ECO:0000256" key="7">
    <source>
        <dbReference type="SAM" id="Phobius"/>
    </source>
</evidence>
<evidence type="ECO:0000256" key="5">
    <source>
        <dbReference type="ARBA" id="ARBA00023136"/>
    </source>
</evidence>
<evidence type="ECO:0000256" key="4">
    <source>
        <dbReference type="ARBA" id="ARBA00022989"/>
    </source>
</evidence>
<dbReference type="GO" id="GO:0016020">
    <property type="term" value="C:membrane"/>
    <property type="evidence" value="ECO:0007669"/>
    <property type="project" value="UniProtKB-SubCell"/>
</dbReference>
<evidence type="ECO:0000256" key="3">
    <source>
        <dbReference type="ARBA" id="ARBA00022692"/>
    </source>
</evidence>
<evidence type="ECO:0000313" key="11">
    <source>
        <dbReference type="WBParaSite" id="SRAE_2000189600.1"/>
    </source>
</evidence>
<feature type="transmembrane region" description="Helical" evidence="7">
    <location>
        <begin position="340"/>
        <end position="362"/>
    </location>
</feature>
<evidence type="ECO:0000256" key="2">
    <source>
        <dbReference type="ARBA" id="ARBA00010737"/>
    </source>
</evidence>
<name>A0A090LBX3_STRRB</name>
<dbReference type="RefSeq" id="XP_024506432.1">
    <property type="nucleotide sequence ID" value="XM_024652901.1"/>
</dbReference>
<keyword evidence="5 7" id="KW-0472">Membrane</keyword>
<keyword evidence="3 7" id="KW-0812">Transmembrane</keyword>
<evidence type="ECO:0000313" key="12">
    <source>
        <dbReference type="WormBase" id="SRAE_2000189600"/>
    </source>
</evidence>
<dbReference type="OrthoDB" id="5862608at2759"/>
<keyword evidence="10" id="KW-1185">Reference proteome</keyword>
<dbReference type="PANTHER" id="PTHR12995">
    <property type="entry name" value="FI21814P1"/>
    <property type="match status" value="1"/>
</dbReference>
<sequence length="700" mass="83020">MFSKKLSKPKIPASRLAKLQNSHQDTSPNIPPTTSNVPVEQNKDDFPDCINEEIIRKRMEMSIRTYKTSIHKPWPKIPKGQSKLFFECTLFLYSVLALFLQYLNIYKTLWWLPKSYWHYSMKLHLVNPYLLSCVGLILGARVTKCFWETVSQTLEIAGNYFPKYQTFFVTFVEYFILKFPMMTLITSSFFFSFVKIYKDYPISKVMYFLQPIILFIIIFRNEIFVKIKQFYLCFAELKRFDYTMTHLIKNLKNFFLNFFKDPYYLDVEYVQHFCGANPYYAKGEFQYLSMDLSLRIRHALFVGISTAYLAILIPCIFTPVKSVTGNPIYMHLDYMWIFELFIIVAFTSFSLYIAFLIPIHYLDLFHKNAVHLGCFEKLPENEYRAKVQKWEPYYEYKANTIVEHNGVQYLAIPHELVNSCVAEPGNISHYLCYKLNADPVFIPNILIFYQAFLIAFQFWMLCLTIDWQHIVTLVLLMFANFLLLAKFFKDRVVLGRIHNPTFEDIKLISELKNELSMTLMREKQKIMDSNKIVELITMPVEILLENKTKVVGNVFSIDPETFNFIITIFKNENEIESIEFIPKMTIVEFKVLNKDQMLEYPKACFKDKEFISKIFEQFLPNEVNTKNYCEEDVLKRQKSLLEFLEIKKIQQVKIESETQAILIAKNFRINPPYEINDIVCSMPHILKRMKVVLQPFYESY</sequence>
<evidence type="ECO:0000256" key="6">
    <source>
        <dbReference type="SAM" id="MobiDB-lite"/>
    </source>
</evidence>
<dbReference type="WBParaSite" id="SRAE_2000189600.1">
    <property type="protein sequence ID" value="SRAE_2000189600.1"/>
    <property type="gene ID" value="WBGene00262103"/>
</dbReference>
<reference evidence="10" key="2">
    <citation type="submission" date="2014-09" db="EMBL/GenBank/DDBJ databases">
        <authorList>
            <person name="Martin A.A."/>
        </authorList>
    </citation>
    <scope>NUCLEOTIDE SEQUENCE</scope>
    <source>
        <strain evidence="10">ED321</strain>
    </source>
</reference>
<proteinExistence type="inferred from homology"/>
<gene>
    <name evidence="9 11 12" type="ORF">SRAE_2000189600</name>
</gene>
<feature type="region of interest" description="Disordered" evidence="6">
    <location>
        <begin position="1"/>
        <end position="44"/>
    </location>
</feature>
<feature type="transmembrane region" description="Helical" evidence="7">
    <location>
        <begin position="299"/>
        <end position="320"/>
    </location>
</feature>
<dbReference type="GeneID" id="36379597"/>
<dbReference type="CTD" id="36379597"/>
<feature type="transmembrane region" description="Helical" evidence="7">
    <location>
        <begin position="467"/>
        <end position="488"/>
    </location>
</feature>
<feature type="transmembrane region" description="Helical" evidence="7">
    <location>
        <begin position="167"/>
        <end position="194"/>
    </location>
</feature>
<dbReference type="AlphaFoldDB" id="A0A090LBX3"/>
<organism evidence="9">
    <name type="scientific">Strongyloides ratti</name>
    <name type="common">Parasitic roundworm</name>
    <dbReference type="NCBI Taxonomy" id="34506"/>
    <lineage>
        <taxon>Eukaryota</taxon>
        <taxon>Metazoa</taxon>
        <taxon>Ecdysozoa</taxon>
        <taxon>Nematoda</taxon>
        <taxon>Chromadorea</taxon>
        <taxon>Rhabditida</taxon>
        <taxon>Tylenchina</taxon>
        <taxon>Panagrolaimomorpha</taxon>
        <taxon>Strongyloidoidea</taxon>
        <taxon>Strongyloididae</taxon>
        <taxon>Strongyloides</taxon>
    </lineage>
</organism>
<dbReference type="InterPro" id="IPR019397">
    <property type="entry name" value="Uncharacterised_TMEM39"/>
</dbReference>
<reference evidence="11" key="3">
    <citation type="submission" date="2020-12" db="UniProtKB">
        <authorList>
            <consortium name="WormBaseParasite"/>
        </authorList>
    </citation>
    <scope>IDENTIFICATION</scope>
</reference>
<comment type="subcellular location">
    <subcellularLocation>
        <location evidence="1">Membrane</location>
        <topology evidence="1">Multi-pass membrane protein</topology>
    </subcellularLocation>
</comment>
<dbReference type="Gene3D" id="2.30.30.100">
    <property type="match status" value="1"/>
</dbReference>
<evidence type="ECO:0000259" key="8">
    <source>
        <dbReference type="PROSITE" id="PS52001"/>
    </source>
</evidence>
<keyword evidence="4 7" id="KW-1133">Transmembrane helix</keyword>
<dbReference type="PANTHER" id="PTHR12995:SF4">
    <property type="entry name" value="FI21814P1"/>
    <property type="match status" value="1"/>
</dbReference>